<dbReference type="Pfam" id="PF12654">
    <property type="entry name" value="DUF3786"/>
    <property type="match status" value="1"/>
</dbReference>
<comment type="caution">
    <text evidence="2">The sequence shown here is derived from an EMBL/GenBank/DDBJ whole genome shotgun (WGS) entry which is preliminary data.</text>
</comment>
<protein>
    <submittedName>
        <fullName evidence="2">DUF3786 domain-containing protein</fullName>
    </submittedName>
</protein>
<proteinExistence type="predicted"/>
<dbReference type="InterPro" id="IPR024264">
    <property type="entry name" value="DUF3786"/>
</dbReference>
<dbReference type="AlphaFoldDB" id="A0A7V4LDJ9"/>
<gene>
    <name evidence="2" type="ORF">ENT08_10170</name>
</gene>
<evidence type="ECO:0000313" key="2">
    <source>
        <dbReference type="EMBL" id="HGS06076.1"/>
    </source>
</evidence>
<accession>A0A7V4LDJ9</accession>
<reference evidence="2" key="1">
    <citation type="journal article" date="2020" name="mSystems">
        <title>Genome- and Community-Level Interaction Insights into Carbon Utilization and Element Cycling Functions of Hydrothermarchaeota in Hydrothermal Sediment.</title>
        <authorList>
            <person name="Zhou Z."/>
            <person name="Liu Y."/>
            <person name="Xu W."/>
            <person name="Pan J."/>
            <person name="Luo Z.H."/>
            <person name="Li M."/>
        </authorList>
    </citation>
    <scope>NUCLEOTIDE SEQUENCE [LARGE SCALE GENOMIC DNA]</scope>
    <source>
        <strain evidence="2">SpSt-548</strain>
    </source>
</reference>
<evidence type="ECO:0000259" key="1">
    <source>
        <dbReference type="Pfam" id="PF12654"/>
    </source>
</evidence>
<dbReference type="EMBL" id="DSXI01000604">
    <property type="protein sequence ID" value="HGS06076.1"/>
    <property type="molecule type" value="Genomic_DNA"/>
</dbReference>
<sequence>MARIDDYKASRALAAAELTRRNPKRVASLARGHYFYEDGKEGLVVPYFGQPRRVVWPEVTVAAVEGTGELPLTEQILILHYLQNTSGEKPEGEAVDFKQVPQGSFYWSAFISRAIRPLVQTFGQDLDLYLKVAQAMGGVILDLGDASAQFQAFPLVPVTHVLWAGDEEFEPNASILFDSTISGHLPTEDIAALAGASVYRLMAAARQIKGK</sequence>
<feature type="domain" description="DUF3786" evidence="1">
    <location>
        <begin position="36"/>
        <end position="198"/>
    </location>
</feature>
<name>A0A7V4LDJ9_9BACT</name>
<organism evidence="2">
    <name type="scientific">Desulfobacca acetoxidans</name>
    <dbReference type="NCBI Taxonomy" id="60893"/>
    <lineage>
        <taxon>Bacteria</taxon>
        <taxon>Pseudomonadati</taxon>
        <taxon>Thermodesulfobacteriota</taxon>
        <taxon>Desulfobaccia</taxon>
        <taxon>Desulfobaccales</taxon>
        <taxon>Desulfobaccaceae</taxon>
        <taxon>Desulfobacca</taxon>
    </lineage>
</organism>